<dbReference type="PANTHER" id="PTHR35810">
    <property type="entry name" value="CYTOPLASMIC PROTEIN-RELATED"/>
    <property type="match status" value="1"/>
</dbReference>
<dbReference type="Proteomes" id="UP000176498">
    <property type="component" value="Unassembled WGS sequence"/>
</dbReference>
<sequence>MKKTTEKFNKGEIIIYQPKTGGPRFEVVLEKETVWLNQAQIAKLFDIDRTVITKHIKNIFEEKELNSKSVSAKSAHTAADGKIYKTQFYNLDLIISVGYRVSSGRATKFRIWATKILKDHIFKGYTLNQKRLQEKGLAEFEQAVALVKNALETKKLKGAEAKGLLEVITKYAQSWLLLQKYDEEQLVLPVKQAKPKYQLDYNQSVEAIFSLKANLLAKKQAADLFGRERGETLAGIIGNLYQSFGGKALYPSIEAKAAHLLYFIIKDHPFADGNKRIGSFLFIVFLSKNNYLLDKKGERKFNDNALVALALLIAESDPKQKEVLIRLIMNFLTS</sequence>
<dbReference type="InterPro" id="IPR036597">
    <property type="entry name" value="Fido-like_dom_sf"/>
</dbReference>
<dbReference type="Pfam" id="PF02661">
    <property type="entry name" value="Fic"/>
    <property type="match status" value="1"/>
</dbReference>
<dbReference type="EMBL" id="MHHZ01000004">
    <property type="protein sequence ID" value="OGY42363.1"/>
    <property type="molecule type" value="Genomic_DNA"/>
</dbReference>
<name>A0A1G1XQI1_9BACT</name>
<organism evidence="2 3">
    <name type="scientific">Candidatus Buchananbacteria bacterium RBG_13_36_9</name>
    <dbReference type="NCBI Taxonomy" id="1797530"/>
    <lineage>
        <taxon>Bacteria</taxon>
        <taxon>Candidatus Buchananiibacteriota</taxon>
    </lineage>
</organism>
<dbReference type="PROSITE" id="PS51459">
    <property type="entry name" value="FIDO"/>
    <property type="match status" value="1"/>
</dbReference>
<dbReference type="InterPro" id="IPR011204">
    <property type="entry name" value="Virulence_RhuM-like"/>
</dbReference>
<dbReference type="InterPro" id="IPR003812">
    <property type="entry name" value="Fido"/>
</dbReference>
<protein>
    <recommendedName>
        <fullName evidence="1">Fido domain-containing protein</fullName>
    </recommendedName>
</protein>
<dbReference type="InterPro" id="IPR053737">
    <property type="entry name" value="Type_II_TA_Toxin"/>
</dbReference>
<dbReference type="SUPFAM" id="SSF140931">
    <property type="entry name" value="Fic-like"/>
    <property type="match status" value="1"/>
</dbReference>
<reference evidence="2 3" key="1">
    <citation type="journal article" date="2016" name="Nat. Commun.">
        <title>Thousands of microbial genomes shed light on interconnected biogeochemical processes in an aquifer system.</title>
        <authorList>
            <person name="Anantharaman K."/>
            <person name="Brown C.T."/>
            <person name="Hug L.A."/>
            <person name="Sharon I."/>
            <person name="Castelle C.J."/>
            <person name="Probst A.J."/>
            <person name="Thomas B.C."/>
            <person name="Singh A."/>
            <person name="Wilkins M.J."/>
            <person name="Karaoz U."/>
            <person name="Brodie E.L."/>
            <person name="Williams K.H."/>
            <person name="Hubbard S.S."/>
            <person name="Banfield J.F."/>
        </authorList>
    </citation>
    <scope>NUCLEOTIDE SEQUENCE [LARGE SCALE GENOMIC DNA]</scope>
</reference>
<evidence type="ECO:0000259" key="1">
    <source>
        <dbReference type="PROSITE" id="PS51459"/>
    </source>
</evidence>
<accession>A0A1G1XQI1</accession>
<dbReference type="Gene3D" id="1.20.120.1870">
    <property type="entry name" value="Fic/DOC protein, Fido domain"/>
    <property type="match status" value="1"/>
</dbReference>
<evidence type="ECO:0000313" key="2">
    <source>
        <dbReference type="EMBL" id="OGY42363.1"/>
    </source>
</evidence>
<proteinExistence type="predicted"/>
<gene>
    <name evidence="2" type="ORF">A2Y82_04345</name>
</gene>
<evidence type="ECO:0000313" key="3">
    <source>
        <dbReference type="Proteomes" id="UP000176498"/>
    </source>
</evidence>
<dbReference type="PANTHER" id="PTHR35810:SF1">
    <property type="entry name" value="CYTOPLASMIC PROTEIN"/>
    <property type="match status" value="1"/>
</dbReference>
<dbReference type="Pfam" id="PF13310">
    <property type="entry name" value="Virulence_RhuM"/>
    <property type="match status" value="1"/>
</dbReference>
<dbReference type="AlphaFoldDB" id="A0A1G1XQI1"/>
<feature type="domain" description="Fido" evidence="1">
    <location>
        <begin position="203"/>
        <end position="330"/>
    </location>
</feature>
<comment type="caution">
    <text evidence="2">The sequence shown here is derived from an EMBL/GenBank/DDBJ whole genome shotgun (WGS) entry which is preliminary data.</text>
</comment>